<evidence type="ECO:0000256" key="1">
    <source>
        <dbReference type="SAM" id="MobiDB-lite"/>
    </source>
</evidence>
<feature type="compositionally biased region" description="Basic and acidic residues" evidence="1">
    <location>
        <begin position="967"/>
        <end position="992"/>
    </location>
</feature>
<dbReference type="Proteomes" id="UP001151760">
    <property type="component" value="Unassembled WGS sequence"/>
</dbReference>
<dbReference type="EMBL" id="BQNB010013036">
    <property type="protein sequence ID" value="GJT11041.1"/>
    <property type="molecule type" value="Genomic_DNA"/>
</dbReference>
<feature type="compositionally biased region" description="Basic and acidic residues" evidence="1">
    <location>
        <begin position="942"/>
        <end position="955"/>
    </location>
</feature>
<protein>
    <recommendedName>
        <fullName evidence="4">Ubiquitin-like protease family profile domain-containing protein</fullName>
    </recommendedName>
</protein>
<name>A0ABQ5BBY1_9ASTR</name>
<keyword evidence="3" id="KW-1185">Reference proteome</keyword>
<evidence type="ECO:0000313" key="3">
    <source>
        <dbReference type="Proteomes" id="UP001151760"/>
    </source>
</evidence>
<sequence>MQFAYKGNAVHICFIGRDSSLLIEVMQSIFVLSGASLEVMHCIFVLSGAILGENDQEDEQQEQGEVISQNTSNRKKNCAKKNKATSKREAAADTENDEQTSRQKNKLNDAPVLVDVVKLKGNMLTPNKVKKKVAADNRRGKNMNEGKKVVEKLVSSKKAKKVAVESELVHEDNDALVSADEEEVEKVERNKKRINDAPNKEIKKVAGGNKRKKDVNEGNKVVGKLVSSKKVKQVVDVSADEEEAEIVEINKKNDAPNKVIKKVAGGNKRKKDVNEGNKMDGKLVSFKKLKQVADGSELVLVDNEKEGCKYDPVKINTRMSPSHLKNVLNTCTLTQIIDLNELGLGHFHNNFDFESTPGELGMWVVKSYDHETHTLRMGDGRRIKVSKELIHEILSVSMGENKVISLPSTTTQGNKDGTVNQRFIPTLRNIDEFQNYDWCQFILDCIKAELIYVSSTVSPTTTVERKAPIFKAWSTKLLKKRESEELKSGGFGKLPILEGLEFIEPKKPKLKKKKSEVLLLGDGSMSREQELEEFKTKTSKDMKDCLNDNVSKIKALLLDTDEKLKIALNEYPEDSDLKMILGKRLGFFKELYRRDVDNAMVVLHKDNDLSEEAVKDNEVLKEKDDVPEKGNDVEKVVELGGKKTVQETSKEKDVEKVVDQNLDKTEAVKDNKVSNGIYDVHEKGKDVEKVVELGGIKTVQEMNKEKDVEKVVDQDLDKHEDIEKEREIRNNEVEKKIEDLIKGAGADVRVEISKKGVSKGVLAIYEEPLKDSESQTSIFDSQPVKNCETLEEADFPSIGLEDIESLKGAGRNLFDEKTTVQHVNEDDMILQDSLLNLPFLSTQEVSCLEIDTQKSPQIQKQGLQEESPQIQKQGIPKSFHSNKLKLPKYVSPDAQAIVEKRQEDMLTETRIFRGKETTTFDSIKSKLVKNNDGMAQCMKEKSIDEEKGKSDDFKGGHPTVKRQQIKKAMEGEKNVPKTRAKKTDAYKQDIKKPQVRKQTAAQLAKSKETKAKTVKPAPTKRKKKEPNDKEETAIHASPISFIPPTVDSESEKRQGKPSNFLVSPFYQRKVILHEPVSEEGKKIVEYIWSDNTPEGDKLSGDGNVYCHTVMMTHHSVEMGKDVEARRKFFDENIDIVLKQAKRKNFDDVNLVFFPVIKMSKKSNHFYVICFNLKTSEIKIIHNIDNGIDDIKTRYGGFPYALLKKEGPGQKVQLNMLRAKYMVKILLMSFNEKKKTLLKEAQAYIKKKPKSSKMLTGNSVRVDEELWKQFNKTVIKTIDT</sequence>
<accession>A0ABQ5BBY1</accession>
<reference evidence="2" key="1">
    <citation type="journal article" date="2022" name="Int. J. Mol. Sci.">
        <title>Draft Genome of Tanacetum Coccineum: Genomic Comparison of Closely Related Tanacetum-Family Plants.</title>
        <authorList>
            <person name="Yamashiro T."/>
            <person name="Shiraishi A."/>
            <person name="Nakayama K."/>
            <person name="Satake H."/>
        </authorList>
    </citation>
    <scope>NUCLEOTIDE SEQUENCE</scope>
</reference>
<gene>
    <name evidence="2" type="ORF">Tco_0858083</name>
</gene>
<evidence type="ECO:0008006" key="4">
    <source>
        <dbReference type="Google" id="ProtNLM"/>
    </source>
</evidence>
<organism evidence="2 3">
    <name type="scientific">Tanacetum coccineum</name>
    <dbReference type="NCBI Taxonomy" id="301880"/>
    <lineage>
        <taxon>Eukaryota</taxon>
        <taxon>Viridiplantae</taxon>
        <taxon>Streptophyta</taxon>
        <taxon>Embryophyta</taxon>
        <taxon>Tracheophyta</taxon>
        <taxon>Spermatophyta</taxon>
        <taxon>Magnoliopsida</taxon>
        <taxon>eudicotyledons</taxon>
        <taxon>Gunneridae</taxon>
        <taxon>Pentapetalae</taxon>
        <taxon>asterids</taxon>
        <taxon>campanulids</taxon>
        <taxon>Asterales</taxon>
        <taxon>Asteraceae</taxon>
        <taxon>Asteroideae</taxon>
        <taxon>Anthemideae</taxon>
        <taxon>Anthemidinae</taxon>
        <taxon>Tanacetum</taxon>
    </lineage>
</organism>
<evidence type="ECO:0000313" key="2">
    <source>
        <dbReference type="EMBL" id="GJT11041.1"/>
    </source>
</evidence>
<proteinExistence type="predicted"/>
<feature type="compositionally biased region" description="Basic residues" evidence="1">
    <location>
        <begin position="73"/>
        <end position="85"/>
    </location>
</feature>
<comment type="caution">
    <text evidence="2">The sequence shown here is derived from an EMBL/GenBank/DDBJ whole genome shotgun (WGS) entry which is preliminary data.</text>
</comment>
<feature type="region of interest" description="Disordered" evidence="1">
    <location>
        <begin position="942"/>
        <end position="1031"/>
    </location>
</feature>
<feature type="region of interest" description="Disordered" evidence="1">
    <location>
        <begin position="56"/>
        <end position="107"/>
    </location>
</feature>
<reference evidence="2" key="2">
    <citation type="submission" date="2022-01" db="EMBL/GenBank/DDBJ databases">
        <authorList>
            <person name="Yamashiro T."/>
            <person name="Shiraishi A."/>
            <person name="Satake H."/>
            <person name="Nakayama K."/>
        </authorList>
    </citation>
    <scope>NUCLEOTIDE SEQUENCE</scope>
</reference>